<dbReference type="CDD" id="cd04645">
    <property type="entry name" value="LbH_gamma_CA_like"/>
    <property type="match status" value="1"/>
</dbReference>
<dbReference type="InterPro" id="IPR001451">
    <property type="entry name" value="Hexapep"/>
</dbReference>
<dbReference type="PANTHER" id="PTHR13061:SF29">
    <property type="entry name" value="GAMMA CARBONIC ANHYDRASE-LIKE 1, MITOCHONDRIAL-RELATED"/>
    <property type="match status" value="1"/>
</dbReference>
<dbReference type="Pfam" id="PF00132">
    <property type="entry name" value="Hexapep"/>
    <property type="match status" value="2"/>
</dbReference>
<proteinExistence type="predicted"/>
<evidence type="ECO:0000313" key="1">
    <source>
        <dbReference type="EMBL" id="QLY81736.1"/>
    </source>
</evidence>
<dbReference type="RefSeq" id="WP_181603268.1">
    <property type="nucleotide sequence ID" value="NZ_CP059378.1"/>
</dbReference>
<dbReference type="SUPFAM" id="SSF51161">
    <property type="entry name" value="Trimeric LpxA-like enzymes"/>
    <property type="match status" value="1"/>
</dbReference>
<dbReference type="KEGG" id="cint:HZF06_09175"/>
<dbReference type="EMBL" id="CP059378">
    <property type="protein sequence ID" value="QLY81736.1"/>
    <property type="molecule type" value="Genomic_DNA"/>
</dbReference>
<dbReference type="Proteomes" id="UP000512286">
    <property type="component" value="Chromosome"/>
</dbReference>
<name>A0A7D6VSG7_9CLOT</name>
<dbReference type="AlphaFoldDB" id="A0A7D6VSG7"/>
<reference evidence="1 2" key="1">
    <citation type="submission" date="2020-07" db="EMBL/GenBank/DDBJ databases">
        <title>Electron transfer.</title>
        <authorList>
            <person name="Huang L."/>
            <person name="Liu X."/>
            <person name="Zhou S."/>
        </authorList>
    </citation>
    <scope>NUCLEOTIDE SEQUENCE [LARGE SCALE GENOMIC DNA]</scope>
    <source>
        <strain evidence="1 2">Lx1</strain>
    </source>
</reference>
<dbReference type="InterPro" id="IPR011004">
    <property type="entry name" value="Trimer_LpxA-like_sf"/>
</dbReference>
<dbReference type="Gene3D" id="2.160.10.10">
    <property type="entry name" value="Hexapeptide repeat proteins"/>
    <property type="match status" value="1"/>
</dbReference>
<accession>A0A7D6VSG7</accession>
<sequence length="165" mass="17786">MIKEFLDKKPMIHEGTFIAENSTIVGDVEIGKDSSIWFGAVIRGDENSIKIGEGSNVQDNSIIHVDEHKVTIGNFVTVGHGAILHGCDIEDEVLIGMGATVLSGARIGKNTIIGAGALVKENANIPEGVLCVGIPAKVVRILNQEERNGLKEHSIEYIKLSKKYK</sequence>
<evidence type="ECO:0000313" key="2">
    <source>
        <dbReference type="Proteomes" id="UP000512286"/>
    </source>
</evidence>
<dbReference type="InterPro" id="IPR047324">
    <property type="entry name" value="LbH_gamma_CA-like"/>
</dbReference>
<organism evidence="1 2">
    <name type="scientific">Clostridium intestinale</name>
    <dbReference type="NCBI Taxonomy" id="36845"/>
    <lineage>
        <taxon>Bacteria</taxon>
        <taxon>Bacillati</taxon>
        <taxon>Bacillota</taxon>
        <taxon>Clostridia</taxon>
        <taxon>Eubacteriales</taxon>
        <taxon>Clostridiaceae</taxon>
        <taxon>Clostridium</taxon>
    </lineage>
</organism>
<protein>
    <submittedName>
        <fullName evidence="1">Gamma carbonic anhydrase family protein</fullName>
    </submittedName>
</protein>
<gene>
    <name evidence="1" type="ORF">HZF06_09175</name>
</gene>
<dbReference type="PANTHER" id="PTHR13061">
    <property type="entry name" value="DYNACTIN SUBUNIT P25"/>
    <property type="match status" value="1"/>
</dbReference>
<dbReference type="InterPro" id="IPR050484">
    <property type="entry name" value="Transf_Hexapept/Carb_Anhydrase"/>
</dbReference>